<feature type="binding site" evidence="4">
    <location>
        <begin position="100"/>
        <end position="105"/>
    </location>
    <ligand>
        <name>substrate</name>
    </ligand>
</feature>
<protein>
    <recommendedName>
        <fullName evidence="1">gamma-glutamylcyclotransferase</fullName>
        <ecNumber evidence="1">4.3.2.9</ecNumber>
    </recommendedName>
</protein>
<name>A0A9W9K5N6_9EURO</name>
<evidence type="ECO:0000313" key="7">
    <source>
        <dbReference type="Proteomes" id="UP001149165"/>
    </source>
</evidence>
<evidence type="ECO:0000313" key="6">
    <source>
        <dbReference type="EMBL" id="KAJ5093092.1"/>
    </source>
</evidence>
<reference evidence="6" key="2">
    <citation type="journal article" date="2023" name="IMA Fungus">
        <title>Comparative genomic study of the Penicillium genus elucidates a diverse pangenome and 15 lateral gene transfer events.</title>
        <authorList>
            <person name="Petersen C."/>
            <person name="Sorensen T."/>
            <person name="Nielsen M.R."/>
            <person name="Sondergaard T.E."/>
            <person name="Sorensen J.L."/>
            <person name="Fitzpatrick D.A."/>
            <person name="Frisvad J.C."/>
            <person name="Nielsen K.L."/>
        </authorList>
    </citation>
    <scope>NUCLEOTIDE SEQUENCE</scope>
    <source>
        <strain evidence="6">IBT 30069</strain>
    </source>
</reference>
<accession>A0A9W9K5N6</accession>
<dbReference type="InterPro" id="IPR017939">
    <property type="entry name" value="G-Glutamylcylcotransferase"/>
</dbReference>
<sequence>MAPITDENPQYGGEGAIPPSKRRFSASESLDRLQTTHPVISPQPLTLDIRSIPTTSAQRCQASNLTSSRDQDVCLPEKIALQEDAGQGLPETYGEETVLYLAYGSNMAAQTFLGMRGIKPISKIPVLVPELYLTFDLPGIPYAEPCFAGTNYRDPDSLPDQSSESEYDTEEDISLVTESEFLSEKVPLIQTKSQRSTDSQQKWNKPLVGVVYEVTLKDYAKIIATEGGGRGYRDVVVDCFPFAEGYLSTNPVPYHPSTQAFKAHTLLSPAADDARKRTQAAKTGETSITSTRSCAVSSSFGDVGAHMRPDPEYAQPSARYLGLLIKGTEEHDLPVSYREYLSQVQPYQINTTRQKIGKWVFLVSWGPAILMTLQLSKRFAGPDGRSPQWVISAANLLFAGMWNSYDYFFKRVFGDGERTIGDTQAM</sequence>
<dbReference type="AlphaFoldDB" id="A0A9W9K5N6"/>
<feature type="region of interest" description="Disordered" evidence="5">
    <location>
        <begin position="151"/>
        <end position="170"/>
    </location>
</feature>
<evidence type="ECO:0000256" key="2">
    <source>
        <dbReference type="ARBA" id="ARBA00023239"/>
    </source>
</evidence>
<feature type="region of interest" description="Disordered" evidence="5">
    <location>
        <begin position="1"/>
        <end position="30"/>
    </location>
</feature>
<organism evidence="6 7">
    <name type="scientific">Penicillium angulare</name>
    <dbReference type="NCBI Taxonomy" id="116970"/>
    <lineage>
        <taxon>Eukaryota</taxon>
        <taxon>Fungi</taxon>
        <taxon>Dikarya</taxon>
        <taxon>Ascomycota</taxon>
        <taxon>Pezizomycotina</taxon>
        <taxon>Eurotiomycetes</taxon>
        <taxon>Eurotiomycetidae</taxon>
        <taxon>Eurotiales</taxon>
        <taxon>Aspergillaceae</taxon>
        <taxon>Penicillium</taxon>
    </lineage>
</organism>
<feature type="active site" description="Proton acceptor" evidence="3">
    <location>
        <position position="226"/>
    </location>
</feature>
<evidence type="ECO:0000256" key="4">
    <source>
        <dbReference type="PIRSR" id="PIRSR617939-2"/>
    </source>
</evidence>
<evidence type="ECO:0000256" key="5">
    <source>
        <dbReference type="SAM" id="MobiDB-lite"/>
    </source>
</evidence>
<keyword evidence="2" id="KW-0456">Lyase</keyword>
<proteinExistence type="predicted"/>
<dbReference type="PANTHER" id="PTHR12935">
    <property type="entry name" value="GAMMA-GLUTAMYLCYCLOTRANSFERASE"/>
    <property type="match status" value="1"/>
</dbReference>
<dbReference type="EMBL" id="JAPQKH010000006">
    <property type="protein sequence ID" value="KAJ5093092.1"/>
    <property type="molecule type" value="Genomic_DNA"/>
</dbReference>
<evidence type="ECO:0000256" key="3">
    <source>
        <dbReference type="PIRSR" id="PIRSR617939-1"/>
    </source>
</evidence>
<dbReference type="EC" id="4.3.2.9" evidence="1"/>
<dbReference type="PANTHER" id="PTHR12935:SF0">
    <property type="entry name" value="GAMMA-GLUTAMYLCYCLOTRANSFERASE"/>
    <property type="match status" value="1"/>
</dbReference>
<dbReference type="GO" id="GO:0003839">
    <property type="term" value="F:gamma-glutamylcyclotransferase activity"/>
    <property type="evidence" value="ECO:0007669"/>
    <property type="project" value="UniProtKB-EC"/>
</dbReference>
<gene>
    <name evidence="6" type="ORF">N7456_008953</name>
</gene>
<reference evidence="6" key="1">
    <citation type="submission" date="2022-11" db="EMBL/GenBank/DDBJ databases">
        <authorList>
            <person name="Petersen C."/>
        </authorList>
    </citation>
    <scope>NUCLEOTIDE SEQUENCE</scope>
    <source>
        <strain evidence="6">IBT 30069</strain>
    </source>
</reference>
<dbReference type="Proteomes" id="UP001149165">
    <property type="component" value="Unassembled WGS sequence"/>
</dbReference>
<evidence type="ECO:0000256" key="1">
    <source>
        <dbReference type="ARBA" id="ARBA00012346"/>
    </source>
</evidence>
<keyword evidence="7" id="KW-1185">Reference proteome</keyword>
<feature type="binding site" evidence="4">
    <location>
        <position position="320"/>
    </location>
    <ligand>
        <name>substrate</name>
    </ligand>
</feature>
<dbReference type="Gene3D" id="3.10.490.10">
    <property type="entry name" value="Gamma-glutamyl cyclotransferase-like"/>
    <property type="match status" value="1"/>
</dbReference>
<comment type="caution">
    <text evidence="6">The sequence shown here is derived from an EMBL/GenBank/DDBJ whole genome shotgun (WGS) entry which is preliminary data.</text>
</comment>
<dbReference type="OrthoDB" id="2017317at2759"/>